<protein>
    <recommendedName>
        <fullName evidence="9">Tn3 family transposase</fullName>
    </recommendedName>
</protein>
<dbReference type="InterPro" id="IPR002513">
    <property type="entry name" value="Tn3_Tnp_DDE_dom"/>
</dbReference>
<evidence type="ECO:0000256" key="4">
    <source>
        <dbReference type="ARBA" id="ARBA00023172"/>
    </source>
</evidence>
<evidence type="ECO:0000256" key="2">
    <source>
        <dbReference type="ARBA" id="ARBA00022578"/>
    </source>
</evidence>
<proteinExistence type="inferred from homology"/>
<reference evidence="7 8" key="1">
    <citation type="journal article" date="2021" name="Int. J. Syst. Evol. Microbiol.">
        <title>Reticulibacter mediterranei gen. nov., sp. nov., within the new family Reticulibacteraceae fam. nov., and Ktedonospora formicarum gen. nov., sp. nov., Ktedonobacter robiniae sp. nov., Dictyobacter formicarum sp. nov. and Dictyobacter arantiisoli sp. nov., belonging to the class Ktedonobacteria.</title>
        <authorList>
            <person name="Yabe S."/>
            <person name="Zheng Y."/>
            <person name="Wang C.M."/>
            <person name="Sakai Y."/>
            <person name="Abe K."/>
            <person name="Yokota A."/>
            <person name="Donadio S."/>
            <person name="Cavaletti L."/>
            <person name="Monciardini P."/>
        </authorList>
    </citation>
    <scope>NUCLEOTIDE SEQUENCE [LARGE SCALE GENOMIC DNA]</scope>
    <source>
        <strain evidence="7 8">SOSP1-30</strain>
    </source>
</reference>
<evidence type="ECO:0000256" key="1">
    <source>
        <dbReference type="ARBA" id="ARBA00009402"/>
    </source>
</evidence>
<evidence type="ECO:0000313" key="7">
    <source>
        <dbReference type="EMBL" id="GHO55984.1"/>
    </source>
</evidence>
<evidence type="ECO:0000256" key="3">
    <source>
        <dbReference type="ARBA" id="ARBA00023125"/>
    </source>
</evidence>
<organism evidence="7 8">
    <name type="scientific">Ktedonobacter robiniae</name>
    <dbReference type="NCBI Taxonomy" id="2778365"/>
    <lineage>
        <taxon>Bacteria</taxon>
        <taxon>Bacillati</taxon>
        <taxon>Chloroflexota</taxon>
        <taxon>Ktedonobacteria</taxon>
        <taxon>Ktedonobacterales</taxon>
        <taxon>Ktedonobacteraceae</taxon>
        <taxon>Ktedonobacter</taxon>
    </lineage>
</organism>
<gene>
    <name evidence="7" type="ORF">KSB_44590</name>
</gene>
<dbReference type="EMBL" id="BNJG01000002">
    <property type="protein sequence ID" value="GHO55984.1"/>
    <property type="molecule type" value="Genomic_DNA"/>
</dbReference>
<accession>A0ABQ3UT30</accession>
<feature type="domain" description="Tn3 transposase DDE" evidence="5">
    <location>
        <begin position="582"/>
        <end position="680"/>
    </location>
</feature>
<dbReference type="Proteomes" id="UP000654345">
    <property type="component" value="Unassembled WGS sequence"/>
</dbReference>
<sequence>MRRQWETEDLIDQWTLHTEERALLGNKTGATRLGFAVLLKYFQRTGRFPEHKNEVPGIVITYLATQVDVDAAAYLQYDWQGRTIEYHRAQIRAALGFREASVADGETMSQWLAEHVLPHEHQEDMVRQSCYQHFRLQHLEPPKPDRITRIIRSAYRSFETRLYEATVGSIDERARAALDALLVEASPPEGDQVIDEEPVTLHTLRMDPGQVGVETVLKEVAKLQQIRALGLPKDLFSHLSPKVLRSYRQRASAEAPSHLRAHPEAIRYTLLAALCWQRNQEITDSLVDLLIQLVHRIGVRAERKVEEVYVAELKRVIGKESILYHIADAAVKQPDGLVRDVVFPVASETLLQDLIKEYESKGPVFRRQVHLVMRSSYRSHYRRILPHLLDVLEFRCNNELYQPIIRAVTLVKDYVHSPRQYYPEEELVPIKDIVKAKWRDLVVERDEDGTEKVNRINYEVCLLQALRDKVRSKEIWVVGANRYQNPDLDLPPDFEQQRTDYYEALKQPTEATHFVEQVRTTLQQALRSLDAAMPRLSPKVKILTRRNGWIHLSPLEAQPEPTNLARLKLDVAREWPMTSLLDMLKETDLQVGFTDLFTSISQREILPRETLQKRVLLCLYGLGTNTGLKRLVNADPGTTYQDLRYARSRYIHKEQLRNAIGQVANAIFAARKAEIWGKEQRRARPTRRNLEPGTKTCLLSGISATGGLGLWCTGTWRRNRPVFTLR</sequence>
<feature type="domain" description="DUF4158" evidence="6">
    <location>
        <begin position="6"/>
        <end position="153"/>
    </location>
</feature>
<evidence type="ECO:0000313" key="8">
    <source>
        <dbReference type="Proteomes" id="UP000654345"/>
    </source>
</evidence>
<dbReference type="NCBIfam" id="NF033527">
    <property type="entry name" value="transpos_Tn3"/>
    <property type="match status" value="1"/>
</dbReference>
<name>A0ABQ3UT30_9CHLR</name>
<dbReference type="Pfam" id="PF13700">
    <property type="entry name" value="DUF4158"/>
    <property type="match status" value="1"/>
</dbReference>
<dbReference type="InterPro" id="IPR047653">
    <property type="entry name" value="Tn3-like_transpos"/>
</dbReference>
<comment type="caution">
    <text evidence="7">The sequence shown here is derived from an EMBL/GenBank/DDBJ whole genome shotgun (WGS) entry which is preliminary data.</text>
</comment>
<comment type="similarity">
    <text evidence="1">Belongs to the transposase 7 family.</text>
</comment>
<keyword evidence="4" id="KW-0233">DNA recombination</keyword>
<evidence type="ECO:0000259" key="5">
    <source>
        <dbReference type="Pfam" id="PF01526"/>
    </source>
</evidence>
<keyword evidence="2" id="KW-0815">Transposition</keyword>
<keyword evidence="8" id="KW-1185">Reference proteome</keyword>
<evidence type="ECO:0008006" key="9">
    <source>
        <dbReference type="Google" id="ProtNLM"/>
    </source>
</evidence>
<keyword evidence="3" id="KW-0238">DNA-binding</keyword>
<dbReference type="InterPro" id="IPR025296">
    <property type="entry name" value="DUF4158"/>
</dbReference>
<evidence type="ECO:0000259" key="6">
    <source>
        <dbReference type="Pfam" id="PF13700"/>
    </source>
</evidence>
<dbReference type="Pfam" id="PF01526">
    <property type="entry name" value="DDE_Tnp_Tn3"/>
    <property type="match status" value="1"/>
</dbReference>